<protein>
    <recommendedName>
        <fullName evidence="3">SIMPL domain-containing protein</fullName>
    </recommendedName>
</protein>
<dbReference type="Gene3D" id="3.30.110.170">
    <property type="entry name" value="Protein of unknown function (DUF541), domain 1"/>
    <property type="match status" value="1"/>
</dbReference>
<dbReference type="Gene3D" id="3.30.70.2970">
    <property type="entry name" value="Protein of unknown function (DUF541), domain 2"/>
    <property type="match status" value="1"/>
</dbReference>
<gene>
    <name evidence="1" type="ORF">B0I08_102190</name>
</gene>
<evidence type="ECO:0000313" key="1">
    <source>
        <dbReference type="EMBL" id="PRY69515.1"/>
    </source>
</evidence>
<dbReference type="AlphaFoldDB" id="A0A2T0VH61"/>
<accession>A0A2T0VH61</accession>
<proteinExistence type="predicted"/>
<dbReference type="InterPro" id="IPR007497">
    <property type="entry name" value="SIMPL/DUF541"/>
</dbReference>
<organism evidence="1 2">
    <name type="scientific">Glaciihabitans tibetensis</name>
    <dbReference type="NCBI Taxonomy" id="1266600"/>
    <lineage>
        <taxon>Bacteria</taxon>
        <taxon>Bacillati</taxon>
        <taxon>Actinomycetota</taxon>
        <taxon>Actinomycetes</taxon>
        <taxon>Micrococcales</taxon>
        <taxon>Microbacteriaceae</taxon>
        <taxon>Glaciihabitans</taxon>
    </lineage>
</organism>
<dbReference type="Proteomes" id="UP000237983">
    <property type="component" value="Unassembled WGS sequence"/>
</dbReference>
<evidence type="ECO:0000313" key="2">
    <source>
        <dbReference type="Proteomes" id="UP000237983"/>
    </source>
</evidence>
<reference evidence="1 2" key="1">
    <citation type="submission" date="2018-03" db="EMBL/GenBank/DDBJ databases">
        <title>Genomic Encyclopedia of Type Strains, Phase III (KMG-III): the genomes of soil and plant-associated and newly described type strains.</title>
        <authorList>
            <person name="Whitman W."/>
        </authorList>
    </citation>
    <scope>NUCLEOTIDE SEQUENCE [LARGE SCALE GENOMIC DNA]</scope>
    <source>
        <strain evidence="1 2">CGMCC 1.12484</strain>
    </source>
</reference>
<dbReference type="EMBL" id="PVTL01000002">
    <property type="protein sequence ID" value="PRY69515.1"/>
    <property type="molecule type" value="Genomic_DNA"/>
</dbReference>
<dbReference type="OrthoDB" id="3724496at2"/>
<dbReference type="RefSeq" id="WP_106210357.1">
    <property type="nucleotide sequence ID" value="NZ_PVTL01000002.1"/>
</dbReference>
<sequence>MTETIITVQGNFSALYPAERVKVSLSVHHEAPERGPAFSAAVASAQVVRESIERVQDASAEAIARWSSDSVQVWTERVWSNDGQPGAQVFHARVTATVTFGDFAALAPWIEEVAAVDGVAVDALEWALTPARLTGATTEVRSRAVQDAVTKATVYAQALGLATVRAIAVADPGMLGEQGQGGANPVAKFSRVASVSQSEPALSLTPEQIEVSAEVDARFTAV</sequence>
<dbReference type="Pfam" id="PF04402">
    <property type="entry name" value="SIMPL"/>
    <property type="match status" value="1"/>
</dbReference>
<evidence type="ECO:0008006" key="3">
    <source>
        <dbReference type="Google" id="ProtNLM"/>
    </source>
</evidence>
<name>A0A2T0VH61_9MICO</name>
<keyword evidence="2" id="KW-1185">Reference proteome</keyword>
<comment type="caution">
    <text evidence="1">The sequence shown here is derived from an EMBL/GenBank/DDBJ whole genome shotgun (WGS) entry which is preliminary data.</text>
</comment>